<comment type="caution">
    <text evidence="1">The sequence shown here is derived from an EMBL/GenBank/DDBJ whole genome shotgun (WGS) entry which is preliminary data.</text>
</comment>
<organism evidence="1">
    <name type="scientific">Cupriavidus taiwanensis</name>
    <dbReference type="NCBI Taxonomy" id="164546"/>
    <lineage>
        <taxon>Bacteria</taxon>
        <taxon>Pseudomonadati</taxon>
        <taxon>Pseudomonadota</taxon>
        <taxon>Betaproteobacteria</taxon>
        <taxon>Burkholderiales</taxon>
        <taxon>Burkholderiaceae</taxon>
        <taxon>Cupriavidus</taxon>
    </lineage>
</organism>
<sequence>MRFGVSNGLFAHWRAPAGGPGLPGAARICDIITGYDACAGQVLALPCNLRRTRASYLALPDAGSHGADRRLPAAGAAGIAAAP</sequence>
<proteinExistence type="predicted"/>
<name>A0A7Z7J9G0_9BURK</name>
<protein>
    <submittedName>
        <fullName evidence="1">Uncharacterized protein</fullName>
    </submittedName>
</protein>
<dbReference type="AlphaFoldDB" id="A0A7Z7J9G0"/>
<accession>A0A7Z7J9G0</accession>
<evidence type="ECO:0000313" key="1">
    <source>
        <dbReference type="EMBL" id="SPC18846.1"/>
    </source>
</evidence>
<dbReference type="EMBL" id="OGUU01000012">
    <property type="protein sequence ID" value="SPC18846.1"/>
    <property type="molecule type" value="Genomic_DNA"/>
</dbReference>
<gene>
    <name evidence="1" type="ORF">CBM2594_A80285</name>
</gene>
<dbReference type="Proteomes" id="UP000257139">
    <property type="component" value="Chromosome CBM2594_a"/>
</dbReference>
<reference evidence="1" key="1">
    <citation type="submission" date="2018-01" db="EMBL/GenBank/DDBJ databases">
        <authorList>
            <person name="Clerissi C."/>
        </authorList>
    </citation>
    <scope>NUCLEOTIDE SEQUENCE [LARGE SCALE GENOMIC DNA]</scope>
    <source>
        <strain evidence="1">Cupriavidus taiwanensis STM 6021</strain>
    </source>
</reference>